<accession>A0AAW0AIY1</accession>
<gene>
    <name evidence="1" type="ORF">R3P38DRAFT_3364633</name>
</gene>
<protein>
    <submittedName>
        <fullName evidence="1">Uncharacterized protein</fullName>
    </submittedName>
</protein>
<keyword evidence="2" id="KW-1185">Reference proteome</keyword>
<reference evidence="1 2" key="1">
    <citation type="journal article" date="2024" name="J Genomics">
        <title>Draft genome sequencing and assembly of Favolaschia claudopus CIRM-BRFM 2984 isolated from oak limbs.</title>
        <authorList>
            <person name="Navarro D."/>
            <person name="Drula E."/>
            <person name="Chaduli D."/>
            <person name="Cazenave R."/>
            <person name="Ahrendt S."/>
            <person name="Wang J."/>
            <person name="Lipzen A."/>
            <person name="Daum C."/>
            <person name="Barry K."/>
            <person name="Grigoriev I.V."/>
            <person name="Favel A."/>
            <person name="Rosso M.N."/>
            <person name="Martin F."/>
        </authorList>
    </citation>
    <scope>NUCLEOTIDE SEQUENCE [LARGE SCALE GENOMIC DNA]</scope>
    <source>
        <strain evidence="1 2">CIRM-BRFM 2984</strain>
    </source>
</reference>
<sequence>MANRDILKMCENSGFIVKVTRESRSEQLARHWGPLTEESLAPVLFPIPGVIGIGFAKNEKGEAGEEGSHFRCRPVEQRAVGSDCLSGRTKHHVNLMLAGSMGVKVGRRRQMDGPNYCALYRRLEAEPVWLLSYSRVIQKTPESEASEVDSALGDSDSSRCVTAAVSEPARRDEKLTGFASTTVCDEYSYVQWIVSLSVQLLPNIRWAKALSFPPFSVAVIATCIVNGGDNADTLTSCYSDGSEYGNQRCQLATILTRGISLQPAKIKSTTEALVRATRTQEEGRIKRLIANVLDPIHVLERTEALLAVVSDSQASALWLTPVHNPKRPKNCECCKIARQTVRAPEKSVQRRVMHLDGRPGTVEGVGGASVDKYMARRLDDWRGVW</sequence>
<dbReference type="AlphaFoldDB" id="A0AAW0AIY1"/>
<evidence type="ECO:0000313" key="2">
    <source>
        <dbReference type="Proteomes" id="UP001362999"/>
    </source>
</evidence>
<evidence type="ECO:0000313" key="1">
    <source>
        <dbReference type="EMBL" id="KAK7012693.1"/>
    </source>
</evidence>
<comment type="caution">
    <text evidence="1">The sequence shown here is derived from an EMBL/GenBank/DDBJ whole genome shotgun (WGS) entry which is preliminary data.</text>
</comment>
<dbReference type="Proteomes" id="UP001362999">
    <property type="component" value="Unassembled WGS sequence"/>
</dbReference>
<organism evidence="1 2">
    <name type="scientific">Favolaschia claudopus</name>
    <dbReference type="NCBI Taxonomy" id="2862362"/>
    <lineage>
        <taxon>Eukaryota</taxon>
        <taxon>Fungi</taxon>
        <taxon>Dikarya</taxon>
        <taxon>Basidiomycota</taxon>
        <taxon>Agaricomycotina</taxon>
        <taxon>Agaricomycetes</taxon>
        <taxon>Agaricomycetidae</taxon>
        <taxon>Agaricales</taxon>
        <taxon>Marasmiineae</taxon>
        <taxon>Mycenaceae</taxon>
        <taxon>Favolaschia</taxon>
    </lineage>
</organism>
<proteinExistence type="predicted"/>
<name>A0AAW0AIY1_9AGAR</name>
<dbReference type="EMBL" id="JAWWNJ010000064">
    <property type="protein sequence ID" value="KAK7012693.1"/>
    <property type="molecule type" value="Genomic_DNA"/>
</dbReference>